<dbReference type="PROSITE" id="PS50928">
    <property type="entry name" value="ABC_TM1"/>
    <property type="match status" value="1"/>
</dbReference>
<evidence type="ECO:0000313" key="14">
    <source>
        <dbReference type="EMBL" id="SEL30174.1"/>
    </source>
</evidence>
<keyword evidence="5" id="KW-1003">Cell membrane</keyword>
<dbReference type="Pfam" id="PF08352">
    <property type="entry name" value="oligo_HPY"/>
    <property type="match status" value="1"/>
</dbReference>
<dbReference type="STRING" id="235985.SAMN05414137_107198"/>
<organism evidence="14 15">
    <name type="scientific">Streptacidiphilus jiangxiensis</name>
    <dbReference type="NCBI Taxonomy" id="235985"/>
    <lineage>
        <taxon>Bacteria</taxon>
        <taxon>Bacillati</taxon>
        <taxon>Actinomycetota</taxon>
        <taxon>Actinomycetes</taxon>
        <taxon>Kitasatosporales</taxon>
        <taxon>Streptomycetaceae</taxon>
        <taxon>Streptacidiphilus</taxon>
    </lineage>
</organism>
<dbReference type="PROSITE" id="PS00211">
    <property type="entry name" value="ABC_TRANSPORTER_1"/>
    <property type="match status" value="1"/>
</dbReference>
<dbReference type="GO" id="GO:0055085">
    <property type="term" value="P:transmembrane transport"/>
    <property type="evidence" value="ECO:0007669"/>
    <property type="project" value="InterPro"/>
</dbReference>
<dbReference type="Gene3D" id="3.40.50.300">
    <property type="entry name" value="P-loop containing nucleotide triphosphate hydrolases"/>
    <property type="match status" value="1"/>
</dbReference>
<accession>A0A1H7P3Z9</accession>
<dbReference type="eggNOG" id="COG0444">
    <property type="taxonomic scope" value="Bacteria"/>
</dbReference>
<feature type="transmembrane region" description="Helical" evidence="11">
    <location>
        <begin position="209"/>
        <end position="236"/>
    </location>
</feature>
<keyword evidence="9 11" id="KW-1133">Transmembrane helix</keyword>
<dbReference type="InterPro" id="IPR027417">
    <property type="entry name" value="P-loop_NTPase"/>
</dbReference>
<dbReference type="SMART" id="SM00382">
    <property type="entry name" value="AAA"/>
    <property type="match status" value="1"/>
</dbReference>
<sequence length="638" mass="65984">MTDASVATRAAVPARGSLVRGLLRRRGAVLSLGWLLLLTLATVAAPLVTAHGPLDQDLNSVLTGPTGAHLLGTDTLGRDLLSRLLFGGRSTLLAVAEAVVVFLAIGVTAGLASGYLGGRLDWLITRTADLVFALPGIVIILVVLAVFPGNLHAAMVTFGVIGSPGLIRILRAQTLRVREELYVAAARVAGLTRPQILRRHILPRLTSTVIVQAALFAAIVVTIQAGLGFLGLGAPAPAPSWGGLVADASQVIDRDPWMLLPAGLPLVVTVVALGVLGDAVRDAAVEAWAPPVPAPARRPRRPMPTAAGVTTREPDPQALLSVIGLTVEIGGTPVVQDVSFDIRLGETLGVVGESGCGKSVTSLGILGLVPGRGRISAGHVLFQGSDLTASPTTLARVRGSGIAYVSQEPMVALDPTFTVGRQLAEAVARHSGCGRKAARVRAVDLLARVNLPDPAAVAARHPHQLSGGMAQRAAIALALAGEPRLLIADEPTTALDVTVQAEILGLLRSLQTETGMAVLLITHDWGVVADLCDRAVVMYAGQVVEQADVAALFSRPLHPYTAGLLAANPHAAVPGEPLPTIPGTVPPPGAWPDGCRFAARCALATDACAAPVPLTEPEPDRTTRCVHVDRLVQEGTSR</sequence>
<dbReference type="InterPro" id="IPR013563">
    <property type="entry name" value="Oligopep_ABC_C"/>
</dbReference>
<evidence type="ECO:0000256" key="11">
    <source>
        <dbReference type="RuleBase" id="RU363032"/>
    </source>
</evidence>
<evidence type="ECO:0000259" key="12">
    <source>
        <dbReference type="PROSITE" id="PS50893"/>
    </source>
</evidence>
<dbReference type="Pfam" id="PF00005">
    <property type="entry name" value="ABC_tran"/>
    <property type="match status" value="1"/>
</dbReference>
<dbReference type="SUPFAM" id="SSF52540">
    <property type="entry name" value="P-loop containing nucleoside triphosphate hydrolases"/>
    <property type="match status" value="1"/>
</dbReference>
<keyword evidence="8" id="KW-0067">ATP-binding</keyword>
<feature type="domain" description="ABC transporter" evidence="12">
    <location>
        <begin position="320"/>
        <end position="565"/>
    </location>
</feature>
<dbReference type="GO" id="GO:0005886">
    <property type="term" value="C:plasma membrane"/>
    <property type="evidence" value="ECO:0007669"/>
    <property type="project" value="UniProtKB-SubCell"/>
</dbReference>
<dbReference type="InterPro" id="IPR035906">
    <property type="entry name" value="MetI-like_sf"/>
</dbReference>
<keyword evidence="6 11" id="KW-0812">Transmembrane</keyword>
<comment type="subcellular location">
    <subcellularLocation>
        <location evidence="11">Cell membrane</location>
        <topology evidence="11">Multi-pass membrane protein</topology>
    </subcellularLocation>
    <subcellularLocation>
        <location evidence="2">Cell membrane</location>
        <topology evidence="2">Peripheral membrane protein</topology>
    </subcellularLocation>
    <subcellularLocation>
        <location evidence="1">Membrane</location>
        <topology evidence="1">Multi-pass membrane protein</topology>
    </subcellularLocation>
</comment>
<dbReference type="PROSITE" id="PS50893">
    <property type="entry name" value="ABC_TRANSPORTER_2"/>
    <property type="match status" value="1"/>
</dbReference>
<dbReference type="CDD" id="cd06261">
    <property type="entry name" value="TM_PBP2"/>
    <property type="match status" value="1"/>
</dbReference>
<evidence type="ECO:0000256" key="7">
    <source>
        <dbReference type="ARBA" id="ARBA00022741"/>
    </source>
</evidence>
<dbReference type="RefSeq" id="WP_052438325.1">
    <property type="nucleotide sequence ID" value="NZ_BBPN01000003.1"/>
</dbReference>
<name>A0A1H7P3Z9_STRJI</name>
<dbReference type="Pfam" id="PF00528">
    <property type="entry name" value="BPD_transp_1"/>
    <property type="match status" value="1"/>
</dbReference>
<evidence type="ECO:0000256" key="9">
    <source>
        <dbReference type="ARBA" id="ARBA00022989"/>
    </source>
</evidence>
<evidence type="ECO:0000256" key="6">
    <source>
        <dbReference type="ARBA" id="ARBA00022692"/>
    </source>
</evidence>
<feature type="transmembrane region" description="Helical" evidence="11">
    <location>
        <begin position="92"/>
        <end position="116"/>
    </location>
</feature>
<keyword evidence="4 11" id="KW-0813">Transport</keyword>
<gene>
    <name evidence="14" type="ORF">SAMN05414137_107198</name>
</gene>
<dbReference type="PANTHER" id="PTHR43297">
    <property type="entry name" value="OLIGOPEPTIDE TRANSPORT ATP-BINDING PROTEIN APPD"/>
    <property type="match status" value="1"/>
</dbReference>
<dbReference type="NCBIfam" id="TIGR01727">
    <property type="entry name" value="oligo_HPY"/>
    <property type="match status" value="1"/>
</dbReference>
<dbReference type="GO" id="GO:0015833">
    <property type="term" value="P:peptide transport"/>
    <property type="evidence" value="ECO:0007669"/>
    <property type="project" value="InterPro"/>
</dbReference>
<comment type="similarity">
    <text evidence="11">Belongs to the binding-protein-dependent transport system permease family.</text>
</comment>
<reference evidence="15" key="1">
    <citation type="submission" date="2016-10" db="EMBL/GenBank/DDBJ databases">
        <authorList>
            <person name="Varghese N."/>
        </authorList>
    </citation>
    <scope>NUCLEOTIDE SEQUENCE [LARGE SCALE GENOMIC DNA]</scope>
    <source>
        <strain evidence="15">DSM 45096 / BCRC 16803 / CGMCC 4.1857 / CIP 109030 / JCM 12277 / KCTC 19219 / NBRC 100920 / 33214</strain>
    </source>
</reference>
<dbReference type="SUPFAM" id="SSF161098">
    <property type="entry name" value="MetI-like"/>
    <property type="match status" value="1"/>
</dbReference>
<dbReference type="Proteomes" id="UP000183015">
    <property type="component" value="Unassembled WGS sequence"/>
</dbReference>
<keyword evidence="10 11" id="KW-0472">Membrane</keyword>
<keyword evidence="7" id="KW-0547">Nucleotide-binding</keyword>
<protein>
    <submittedName>
        <fullName evidence="14">Peptide/nickel transport system permease protein</fullName>
    </submittedName>
</protein>
<keyword evidence="15" id="KW-1185">Reference proteome</keyword>
<dbReference type="Pfam" id="PF12911">
    <property type="entry name" value="OppC_N"/>
    <property type="match status" value="1"/>
</dbReference>
<dbReference type="InterPro" id="IPR000515">
    <property type="entry name" value="MetI-like"/>
</dbReference>
<evidence type="ECO:0000259" key="13">
    <source>
        <dbReference type="PROSITE" id="PS50928"/>
    </source>
</evidence>
<feature type="transmembrane region" description="Helical" evidence="11">
    <location>
        <begin position="128"/>
        <end position="147"/>
    </location>
</feature>
<dbReference type="GO" id="GO:0016887">
    <property type="term" value="F:ATP hydrolysis activity"/>
    <property type="evidence" value="ECO:0007669"/>
    <property type="project" value="InterPro"/>
</dbReference>
<evidence type="ECO:0000256" key="3">
    <source>
        <dbReference type="ARBA" id="ARBA00005417"/>
    </source>
</evidence>
<evidence type="ECO:0000256" key="1">
    <source>
        <dbReference type="ARBA" id="ARBA00004141"/>
    </source>
</evidence>
<dbReference type="GO" id="GO:0005524">
    <property type="term" value="F:ATP binding"/>
    <property type="evidence" value="ECO:0007669"/>
    <property type="project" value="UniProtKB-KW"/>
</dbReference>
<dbReference type="PANTHER" id="PTHR43297:SF2">
    <property type="entry name" value="DIPEPTIDE TRANSPORT ATP-BINDING PROTEIN DPPD"/>
    <property type="match status" value="1"/>
</dbReference>
<dbReference type="Gene3D" id="1.10.3720.10">
    <property type="entry name" value="MetI-like"/>
    <property type="match status" value="1"/>
</dbReference>
<dbReference type="EMBL" id="FOAZ01000007">
    <property type="protein sequence ID" value="SEL30174.1"/>
    <property type="molecule type" value="Genomic_DNA"/>
</dbReference>
<comment type="similarity">
    <text evidence="3">Belongs to the ABC transporter superfamily.</text>
</comment>
<dbReference type="InterPro" id="IPR050388">
    <property type="entry name" value="ABC_Ni/Peptide_Import"/>
</dbReference>
<evidence type="ECO:0000256" key="10">
    <source>
        <dbReference type="ARBA" id="ARBA00023136"/>
    </source>
</evidence>
<proteinExistence type="inferred from homology"/>
<dbReference type="AlphaFoldDB" id="A0A1H7P3Z9"/>
<evidence type="ECO:0000313" key="15">
    <source>
        <dbReference type="Proteomes" id="UP000183015"/>
    </source>
</evidence>
<feature type="domain" description="ABC transmembrane type-1" evidence="13">
    <location>
        <begin position="88"/>
        <end position="277"/>
    </location>
</feature>
<evidence type="ECO:0000256" key="2">
    <source>
        <dbReference type="ARBA" id="ARBA00004202"/>
    </source>
</evidence>
<evidence type="ECO:0000256" key="4">
    <source>
        <dbReference type="ARBA" id="ARBA00022448"/>
    </source>
</evidence>
<evidence type="ECO:0000256" key="5">
    <source>
        <dbReference type="ARBA" id="ARBA00022475"/>
    </source>
</evidence>
<dbReference type="OrthoDB" id="3508321at2"/>
<dbReference type="InterPro" id="IPR017871">
    <property type="entry name" value="ABC_transporter-like_CS"/>
</dbReference>
<dbReference type="FunFam" id="3.40.50.300:FF:000016">
    <property type="entry name" value="Oligopeptide ABC transporter ATP-binding component"/>
    <property type="match status" value="1"/>
</dbReference>
<feature type="transmembrane region" description="Helical" evidence="11">
    <location>
        <begin position="153"/>
        <end position="170"/>
    </location>
</feature>
<feature type="transmembrane region" description="Helical" evidence="11">
    <location>
        <begin position="28"/>
        <end position="48"/>
    </location>
</feature>
<dbReference type="InterPro" id="IPR025966">
    <property type="entry name" value="OppC_N"/>
</dbReference>
<dbReference type="InterPro" id="IPR003593">
    <property type="entry name" value="AAA+_ATPase"/>
</dbReference>
<dbReference type="InterPro" id="IPR003439">
    <property type="entry name" value="ABC_transporter-like_ATP-bd"/>
</dbReference>
<dbReference type="CDD" id="cd03257">
    <property type="entry name" value="ABC_NikE_OppD_transporters"/>
    <property type="match status" value="1"/>
</dbReference>
<evidence type="ECO:0000256" key="8">
    <source>
        <dbReference type="ARBA" id="ARBA00022840"/>
    </source>
</evidence>